<name>A0AAV1R424_9ROSI</name>
<organism evidence="2 3">
    <name type="scientific">Dovyalis caffra</name>
    <dbReference type="NCBI Taxonomy" id="77055"/>
    <lineage>
        <taxon>Eukaryota</taxon>
        <taxon>Viridiplantae</taxon>
        <taxon>Streptophyta</taxon>
        <taxon>Embryophyta</taxon>
        <taxon>Tracheophyta</taxon>
        <taxon>Spermatophyta</taxon>
        <taxon>Magnoliopsida</taxon>
        <taxon>eudicotyledons</taxon>
        <taxon>Gunneridae</taxon>
        <taxon>Pentapetalae</taxon>
        <taxon>rosids</taxon>
        <taxon>fabids</taxon>
        <taxon>Malpighiales</taxon>
        <taxon>Salicaceae</taxon>
        <taxon>Flacourtieae</taxon>
        <taxon>Dovyalis</taxon>
    </lineage>
</organism>
<accession>A0AAV1R424</accession>
<dbReference type="AlphaFoldDB" id="A0AAV1R424"/>
<reference evidence="2 3" key="1">
    <citation type="submission" date="2024-01" db="EMBL/GenBank/DDBJ databases">
        <authorList>
            <person name="Waweru B."/>
        </authorList>
    </citation>
    <scope>NUCLEOTIDE SEQUENCE [LARGE SCALE GENOMIC DNA]</scope>
</reference>
<dbReference type="EMBL" id="CAWUPB010000903">
    <property type="protein sequence ID" value="CAK7328767.1"/>
    <property type="molecule type" value="Genomic_DNA"/>
</dbReference>
<feature type="region of interest" description="Disordered" evidence="1">
    <location>
        <begin position="35"/>
        <end position="68"/>
    </location>
</feature>
<sequence length="68" mass="7497">MLPRSAYRGAEREYPGPEQVELGYRAVSAMGGFRGRARTVHRRPNQDETGRTVRGRRGTTIGKPAPAS</sequence>
<evidence type="ECO:0000256" key="1">
    <source>
        <dbReference type="SAM" id="MobiDB-lite"/>
    </source>
</evidence>
<keyword evidence="3" id="KW-1185">Reference proteome</keyword>
<evidence type="ECO:0000313" key="3">
    <source>
        <dbReference type="Proteomes" id="UP001314170"/>
    </source>
</evidence>
<proteinExistence type="predicted"/>
<gene>
    <name evidence="2" type="ORF">DCAF_LOCUS6506</name>
</gene>
<evidence type="ECO:0000313" key="2">
    <source>
        <dbReference type="EMBL" id="CAK7328767.1"/>
    </source>
</evidence>
<protein>
    <submittedName>
        <fullName evidence="2">Uncharacterized protein</fullName>
    </submittedName>
</protein>
<dbReference type="Proteomes" id="UP001314170">
    <property type="component" value="Unassembled WGS sequence"/>
</dbReference>
<comment type="caution">
    <text evidence="2">The sequence shown here is derived from an EMBL/GenBank/DDBJ whole genome shotgun (WGS) entry which is preliminary data.</text>
</comment>